<feature type="region of interest" description="Disordered" evidence="1">
    <location>
        <begin position="23"/>
        <end position="70"/>
    </location>
</feature>
<dbReference type="Proteomes" id="UP000299102">
    <property type="component" value="Unassembled WGS sequence"/>
</dbReference>
<reference evidence="2 3" key="1">
    <citation type="journal article" date="2019" name="Commun. Biol.">
        <title>The bagworm genome reveals a unique fibroin gene that provides high tensile strength.</title>
        <authorList>
            <person name="Kono N."/>
            <person name="Nakamura H."/>
            <person name="Ohtoshi R."/>
            <person name="Tomita M."/>
            <person name="Numata K."/>
            <person name="Arakawa K."/>
        </authorList>
    </citation>
    <scope>NUCLEOTIDE SEQUENCE [LARGE SCALE GENOMIC DNA]</scope>
</reference>
<name>A0A4C1ZTB8_EUMVA</name>
<protein>
    <submittedName>
        <fullName evidence="2">Uncharacterized protein</fullName>
    </submittedName>
</protein>
<feature type="compositionally biased region" description="Basic and acidic residues" evidence="1">
    <location>
        <begin position="56"/>
        <end position="69"/>
    </location>
</feature>
<feature type="compositionally biased region" description="Basic and acidic residues" evidence="1">
    <location>
        <begin position="31"/>
        <end position="41"/>
    </location>
</feature>
<dbReference type="AlphaFoldDB" id="A0A4C1ZTB8"/>
<sequence>MRLSNTFSESHEQIRFAAAALGTGNPLIGSGRERHPIEGPRSRRRPERLDPAPNNFRDRRRDTERRVGDGDATYVTAHAAAIVSRFTLIGNIIDGRLHDCIHDDEDLSVKWRMNVAILFL</sequence>
<organism evidence="2 3">
    <name type="scientific">Eumeta variegata</name>
    <name type="common">Bagworm moth</name>
    <name type="synonym">Eumeta japonica</name>
    <dbReference type="NCBI Taxonomy" id="151549"/>
    <lineage>
        <taxon>Eukaryota</taxon>
        <taxon>Metazoa</taxon>
        <taxon>Ecdysozoa</taxon>
        <taxon>Arthropoda</taxon>
        <taxon>Hexapoda</taxon>
        <taxon>Insecta</taxon>
        <taxon>Pterygota</taxon>
        <taxon>Neoptera</taxon>
        <taxon>Endopterygota</taxon>
        <taxon>Lepidoptera</taxon>
        <taxon>Glossata</taxon>
        <taxon>Ditrysia</taxon>
        <taxon>Tineoidea</taxon>
        <taxon>Psychidae</taxon>
        <taxon>Oiketicinae</taxon>
        <taxon>Eumeta</taxon>
    </lineage>
</organism>
<evidence type="ECO:0000313" key="3">
    <source>
        <dbReference type="Proteomes" id="UP000299102"/>
    </source>
</evidence>
<accession>A0A4C1ZTB8</accession>
<keyword evidence="3" id="KW-1185">Reference proteome</keyword>
<dbReference type="EMBL" id="BGZK01002072">
    <property type="protein sequence ID" value="GBP90289.1"/>
    <property type="molecule type" value="Genomic_DNA"/>
</dbReference>
<evidence type="ECO:0000313" key="2">
    <source>
        <dbReference type="EMBL" id="GBP90289.1"/>
    </source>
</evidence>
<gene>
    <name evidence="2" type="ORF">EVAR_47621_1</name>
</gene>
<proteinExistence type="predicted"/>
<evidence type="ECO:0000256" key="1">
    <source>
        <dbReference type="SAM" id="MobiDB-lite"/>
    </source>
</evidence>
<comment type="caution">
    <text evidence="2">The sequence shown here is derived from an EMBL/GenBank/DDBJ whole genome shotgun (WGS) entry which is preliminary data.</text>
</comment>